<evidence type="ECO:0000256" key="2">
    <source>
        <dbReference type="ARBA" id="ARBA00006005"/>
    </source>
</evidence>
<comment type="similarity">
    <text evidence="9">Belongs to the serpin family.</text>
</comment>
<dbReference type="InterPro" id="IPR036186">
    <property type="entry name" value="Serpin_sf"/>
</dbReference>
<protein>
    <submittedName>
        <fullName evidence="14">Structural maintenance of chromosomes protein 4</fullName>
    </submittedName>
</protein>
<dbReference type="SUPFAM" id="SSF75553">
    <property type="entry name" value="Smc hinge domain"/>
    <property type="match status" value="1"/>
</dbReference>
<proteinExistence type="inferred from homology"/>
<feature type="coiled-coil region" evidence="10">
    <location>
        <begin position="1076"/>
        <end position="1103"/>
    </location>
</feature>
<feature type="compositionally biased region" description="Basic and acidic residues" evidence="11">
    <location>
        <begin position="1539"/>
        <end position="1551"/>
    </location>
</feature>
<organism evidence="14">
    <name type="scientific">Cacopsylla melanoneura</name>
    <dbReference type="NCBI Taxonomy" id="428564"/>
    <lineage>
        <taxon>Eukaryota</taxon>
        <taxon>Metazoa</taxon>
        <taxon>Ecdysozoa</taxon>
        <taxon>Arthropoda</taxon>
        <taxon>Hexapoda</taxon>
        <taxon>Insecta</taxon>
        <taxon>Pterygota</taxon>
        <taxon>Neoptera</taxon>
        <taxon>Paraneoptera</taxon>
        <taxon>Hemiptera</taxon>
        <taxon>Sternorrhyncha</taxon>
        <taxon>Psylloidea</taxon>
        <taxon>Psyllidae</taxon>
        <taxon>Psyllinae</taxon>
        <taxon>Cacopsylla</taxon>
    </lineage>
</organism>
<accession>A0A8D8WP00</accession>
<dbReference type="Gene3D" id="1.10.287.1490">
    <property type="match status" value="1"/>
</dbReference>
<feature type="compositionally biased region" description="Basic and acidic residues" evidence="11">
    <location>
        <begin position="1468"/>
        <end position="1478"/>
    </location>
</feature>
<dbReference type="InterPro" id="IPR042185">
    <property type="entry name" value="Serpin_sf_2"/>
</dbReference>
<evidence type="ECO:0000259" key="13">
    <source>
        <dbReference type="SMART" id="SM00968"/>
    </source>
</evidence>
<dbReference type="Pfam" id="PF02463">
    <property type="entry name" value="SMC_N"/>
    <property type="match status" value="2"/>
</dbReference>
<dbReference type="GO" id="GO:0005524">
    <property type="term" value="F:ATP binding"/>
    <property type="evidence" value="ECO:0007669"/>
    <property type="project" value="UniProtKB-KW"/>
</dbReference>
<evidence type="ECO:0000256" key="3">
    <source>
        <dbReference type="ARBA" id="ARBA00022690"/>
    </source>
</evidence>
<feature type="compositionally biased region" description="Basic and acidic residues" evidence="11">
    <location>
        <begin position="1354"/>
        <end position="1370"/>
    </location>
</feature>
<dbReference type="Pfam" id="PF06470">
    <property type="entry name" value="SMC_hinge"/>
    <property type="match status" value="1"/>
</dbReference>
<dbReference type="CDD" id="cd00172">
    <property type="entry name" value="serpin"/>
    <property type="match status" value="1"/>
</dbReference>
<keyword evidence="8" id="KW-0539">Nucleus</keyword>
<dbReference type="SUPFAM" id="SSF52540">
    <property type="entry name" value="P-loop containing nucleoside triphosphate hydrolases"/>
    <property type="match status" value="1"/>
</dbReference>
<keyword evidence="6" id="KW-0722">Serine protease inhibitor</keyword>
<evidence type="ECO:0000256" key="8">
    <source>
        <dbReference type="ARBA" id="ARBA00023242"/>
    </source>
</evidence>
<keyword evidence="7 10" id="KW-0175">Coiled coil</keyword>
<feature type="domain" description="Serpin" evidence="12">
    <location>
        <begin position="1689"/>
        <end position="2057"/>
    </location>
</feature>
<dbReference type="SMART" id="SM00968">
    <property type="entry name" value="SMC_hinge"/>
    <property type="match status" value="1"/>
</dbReference>
<feature type="compositionally biased region" description="Acidic residues" evidence="11">
    <location>
        <begin position="1570"/>
        <end position="1583"/>
    </location>
</feature>
<keyword evidence="4" id="KW-0547">Nucleotide-binding</keyword>
<evidence type="ECO:0000256" key="4">
    <source>
        <dbReference type="ARBA" id="ARBA00022741"/>
    </source>
</evidence>
<feature type="compositionally biased region" description="Acidic residues" evidence="11">
    <location>
        <begin position="1329"/>
        <end position="1353"/>
    </location>
</feature>
<dbReference type="Gene3D" id="2.30.39.10">
    <property type="entry name" value="Alpha-1-antitrypsin, domain 1"/>
    <property type="match status" value="1"/>
</dbReference>
<dbReference type="InterPro" id="IPR036277">
    <property type="entry name" value="SMC_hinge_sf"/>
</dbReference>
<evidence type="ECO:0000256" key="9">
    <source>
        <dbReference type="RuleBase" id="RU000411"/>
    </source>
</evidence>
<dbReference type="Gene3D" id="3.40.50.300">
    <property type="entry name" value="P-loop containing nucleotide triphosphate hydrolases"/>
    <property type="match status" value="2"/>
</dbReference>
<evidence type="ECO:0000256" key="5">
    <source>
        <dbReference type="ARBA" id="ARBA00022840"/>
    </source>
</evidence>
<dbReference type="InterPro" id="IPR027417">
    <property type="entry name" value="P-loop_NTPase"/>
</dbReference>
<feature type="coiled-coil region" evidence="10">
    <location>
        <begin position="409"/>
        <end position="468"/>
    </location>
</feature>
<evidence type="ECO:0000259" key="12">
    <source>
        <dbReference type="SMART" id="SM00093"/>
    </source>
</evidence>
<feature type="compositionally biased region" description="Acidic residues" evidence="11">
    <location>
        <begin position="1604"/>
        <end position="1621"/>
    </location>
</feature>
<dbReference type="PANTHER" id="PTHR18937">
    <property type="entry name" value="STRUCTURAL MAINTENANCE OF CHROMOSOMES SMC FAMILY MEMBER"/>
    <property type="match status" value="1"/>
</dbReference>
<evidence type="ECO:0000256" key="6">
    <source>
        <dbReference type="ARBA" id="ARBA00022900"/>
    </source>
</evidence>
<name>A0A8D8WP00_9HEMI</name>
<feature type="compositionally biased region" description="Acidic residues" evidence="11">
    <location>
        <begin position="1418"/>
        <end position="1427"/>
    </location>
</feature>
<feature type="compositionally biased region" description="Basic residues" evidence="11">
    <location>
        <begin position="1627"/>
        <end position="1638"/>
    </location>
</feature>
<feature type="compositionally biased region" description="Acidic residues" evidence="11">
    <location>
        <begin position="1281"/>
        <end position="1299"/>
    </location>
</feature>
<feature type="compositionally biased region" description="Basic residues" evidence="11">
    <location>
        <begin position="1405"/>
        <end position="1414"/>
    </location>
</feature>
<feature type="compositionally biased region" description="Polar residues" evidence="11">
    <location>
        <begin position="1501"/>
        <end position="1520"/>
    </location>
</feature>
<feature type="coiled-coil region" evidence="10">
    <location>
        <begin position="829"/>
        <end position="906"/>
    </location>
</feature>
<dbReference type="SUPFAM" id="SSF57997">
    <property type="entry name" value="Tropomyosin"/>
    <property type="match status" value="1"/>
</dbReference>
<dbReference type="SUPFAM" id="SSF56574">
    <property type="entry name" value="Serpins"/>
    <property type="match status" value="1"/>
</dbReference>
<dbReference type="GO" id="GO:0000796">
    <property type="term" value="C:condensin complex"/>
    <property type="evidence" value="ECO:0007669"/>
    <property type="project" value="TreeGrafter"/>
</dbReference>
<feature type="compositionally biased region" description="Basic residues" evidence="11">
    <location>
        <begin position="1588"/>
        <end position="1598"/>
    </location>
</feature>
<keyword evidence="3" id="KW-0646">Protease inhibitor</keyword>
<feature type="domain" description="SMC hinge" evidence="13">
    <location>
        <begin position="583"/>
        <end position="699"/>
    </location>
</feature>
<feature type="coiled-coil region" evidence="10">
    <location>
        <begin position="942"/>
        <end position="1018"/>
    </location>
</feature>
<dbReference type="PANTHER" id="PTHR18937:SF172">
    <property type="entry name" value="STRUCTURAL MAINTENANCE OF CHROMOSOMES PROTEIN"/>
    <property type="match status" value="1"/>
</dbReference>
<evidence type="ECO:0000256" key="1">
    <source>
        <dbReference type="ARBA" id="ARBA00004123"/>
    </source>
</evidence>
<dbReference type="GO" id="GO:0005634">
    <property type="term" value="C:nucleus"/>
    <property type="evidence" value="ECO:0007669"/>
    <property type="project" value="UniProtKB-SubCell"/>
</dbReference>
<dbReference type="GO" id="GO:0007076">
    <property type="term" value="P:mitotic chromosome condensation"/>
    <property type="evidence" value="ECO:0007669"/>
    <property type="project" value="TreeGrafter"/>
</dbReference>
<dbReference type="EMBL" id="HBUF01216032">
    <property type="protein sequence ID" value="CAG6667243.1"/>
    <property type="molecule type" value="Transcribed_RNA"/>
</dbReference>
<dbReference type="SMART" id="SM00093">
    <property type="entry name" value="SERPIN"/>
    <property type="match status" value="1"/>
</dbReference>
<reference evidence="14" key="1">
    <citation type="submission" date="2021-05" db="EMBL/GenBank/DDBJ databases">
        <authorList>
            <person name="Alioto T."/>
            <person name="Alioto T."/>
            <person name="Gomez Garrido J."/>
        </authorList>
    </citation>
    <scope>NUCLEOTIDE SEQUENCE</scope>
</reference>
<dbReference type="PROSITE" id="PS00284">
    <property type="entry name" value="SERPIN"/>
    <property type="match status" value="1"/>
</dbReference>
<dbReference type="InterPro" id="IPR023795">
    <property type="entry name" value="Serpin_CS"/>
</dbReference>
<evidence type="ECO:0000313" key="14">
    <source>
        <dbReference type="EMBL" id="CAG6667243.1"/>
    </source>
</evidence>
<evidence type="ECO:0000256" key="10">
    <source>
        <dbReference type="SAM" id="Coils"/>
    </source>
</evidence>
<keyword evidence="5" id="KW-0067">ATP-binding</keyword>
<feature type="coiled-coil region" evidence="10">
    <location>
        <begin position="749"/>
        <end position="783"/>
    </location>
</feature>
<dbReference type="Gene3D" id="3.30.497.10">
    <property type="entry name" value="Antithrombin, subunit I, domain 2"/>
    <property type="match status" value="1"/>
</dbReference>
<dbReference type="InterPro" id="IPR023796">
    <property type="entry name" value="Serpin_dom"/>
</dbReference>
<evidence type="ECO:0000256" key="7">
    <source>
        <dbReference type="ARBA" id="ARBA00023054"/>
    </source>
</evidence>
<sequence>MTSKKAVAPTEDVLEELCPSDDEGGCYIGDVYIPPPPPIIKKFKTKGHPRLIIHSIEITNFKSYAGTQTLGPFCKSFNAIIGPNGSGKSNVIDAMLFVFGSRASRIRCTNNQSLVHNSETVRNCDSCTVTVKFVEIIDKTAGDYEIVPNSDIHITRTAYKYNNISYYYITERQVAFKEIAKLLKKHGVDLINNRFLILQGEVEQISQMPCKGKTPRETGLLEYLEEIIGTDRYNVPLTQLRQRIGHHEEEREQRLERMNAVKTNVETLQTEVEQCLTYFGKENQVRTMEHQIAQVNRARVQEIASESAKKKEAMEKLCEERRHRITEAEVEVSVKQEEVTQVETKLNDVNRTVIQLEDSIRANKNKITSYETLNKEIQKKLTKYATELSSEQSKEKTARDIPSTNQGLIEKLEKEMIGYETTVKEKEKELEATVATIADATKELKEEKDRLQKEQIELRRKFNEAKSEFDLASSELSVYTSTEDEQRQKMNNLKTSLIQTTSRLEQFKVHLADIEASLPGNEALLKTKSQELLRLSERELQGGIDLRKYQDQSSEIKDKMQTHSSRNQLIDFVMKLKRDDVVSGILGRLGDLGAIDEQYDQAVSTACGHLDHIVCETVEAAQALFVEVKRANVGRVYCYALSEMEQYKRYMDRPRSTPGNLPRMFDLVRVEDERIRPAMFCAMQNLLVAPSLQVAMKVGYENRVRVVSLQGDVIEPSGVMSGGGRTRIAGKMGRSVKIATDPESTVQNLKKINRKMDNLEKELANIRSQKGTLERTVSDLKTQVTEQKRDQQRLRIDIPSLESHIQLSTDQIATLKIDMKNLVSDPKQVKKMTDDVKKKRTAMDKCEEQAKKLEEKVARVHENIMGISAGKTSTIEKSLHEAQRKLNKAKSQLNNLRVEIKRSERDVITSAQRAQTIQEELKTLGTTRHDNKEHIEIYEGYIEQSEAERKTKNAELKKLKSSLDALVKEMSKLKASLDKEEEGLERASRELRTVKHKYDEQMNEVKQVEQRMKQIRLNPLAKVYDLEQVFAKAATFEEEPDLMEELPSLSADEIRTLDVSSLESQIVKLETELKFMDFNESRVAEYKQKIRDYAKRSKEMQAVLTTLNTYSTGYEQCLSKRQKEFDTNFDKIRKRVQECYQMLTFGGKADLEYKEYSDPYAQGIKYVVRPPRKSWKSIDCLSGGEKTLASLALVFALHYYSPSPLYFMDEIDAALDTSNVAIIGHFIRTRTKFAQFIIISLRDEMFSLATNLIGIYQHLHCTRSVTITKDICKDNYEEDFSIDIDDSDDEDEDENDTSGDDTSQQDVEMEQSIPAPLTVGPGTGAPLSGEEETEPDTDNDTEADEDNEDADNDGTEKRGQQKEKRRKGEIGDSQEDNSDEEQRGVLGTKRRRQQEESQDEEETRRKGRKRRGRRRTEEEEEAGDSDEIVERRKRREVEKDGRDDRVVSESDEEEGERGSWRNRGQGRSRREESEREQPISRQRLRVRGVKQINAGADDSPRQSSLTLLRSPGTLQQQGAASSLKKFIEQHRSGSSTPKRVRELRETLRDEWTSSSETLAGKEKQPALSSQDEELGSQDEEEEEVEKKTGKKKRGRPAKVRRDLVEEEMSQDEDLEGDESQDEERRSVEKKKKRGRTAKARRDVAEEEMSQDELLNKPEPMDVPNAVFQTKPLNGSTQSILQRGINQMTLDMERAIRAQSRFDNVLFAPLSIVGALALVLLGADGETKRELVNFMGVKTGRNLDNKSDVIHKALGAFFESLQPAKDKPRPAEVRFANGIFYESRYKIKKQYEQLAAEFYRAENYPLDFGNPASAHFVNKWVANRTEGRIENLLPGPLSPQIVLILANVIYFKGQWEVPFQTKYNKWDVFHGVNSMGMKEMIDVEMMTQMARVEYSHSQEGQVLGLPYKGDAVYMYFILPKNPDLKEYTKDLSHDKFLGIIAETSVVDVIYTIPKIKLTNSIELRPILNSMNVTSMFDISKSDLSNMLVDSDNSSVAVDQVFHKVDIELSEEGTEAAASTGIIITRITKPMVKVNRPFIFFIYHRPANTILFWGSIYKVDSNSKKPPSAE</sequence>
<dbReference type="GO" id="GO:0004867">
    <property type="term" value="F:serine-type endopeptidase inhibitor activity"/>
    <property type="evidence" value="ECO:0007669"/>
    <property type="project" value="UniProtKB-KW"/>
</dbReference>
<dbReference type="InterPro" id="IPR042178">
    <property type="entry name" value="Serpin_sf_1"/>
</dbReference>
<dbReference type="InterPro" id="IPR003395">
    <property type="entry name" value="RecF/RecN/SMC_N"/>
</dbReference>
<evidence type="ECO:0000256" key="11">
    <source>
        <dbReference type="SAM" id="MobiDB-lite"/>
    </source>
</evidence>
<feature type="compositionally biased region" description="Basic and acidic residues" evidence="11">
    <location>
        <begin position="1435"/>
        <end position="1448"/>
    </location>
</feature>
<dbReference type="Gene3D" id="1.20.1060.20">
    <property type="match status" value="1"/>
</dbReference>
<dbReference type="Gene3D" id="3.30.70.1620">
    <property type="match status" value="1"/>
</dbReference>
<comment type="subcellular location">
    <subcellularLocation>
        <location evidence="1">Nucleus</location>
    </subcellularLocation>
</comment>
<dbReference type="InterPro" id="IPR010935">
    <property type="entry name" value="SMC_hinge"/>
</dbReference>
<comment type="similarity">
    <text evidence="2">Belongs to the SMC family. SMC4 subfamily.</text>
</comment>
<feature type="region of interest" description="Disordered" evidence="11">
    <location>
        <begin position="1281"/>
        <end position="1661"/>
    </location>
</feature>
<dbReference type="Pfam" id="PF00079">
    <property type="entry name" value="Serpin"/>
    <property type="match status" value="1"/>
</dbReference>
<feature type="coiled-coil region" evidence="10">
    <location>
        <begin position="300"/>
        <end position="359"/>
    </location>
</feature>